<gene>
    <name evidence="2" type="ORF">R3P38DRAFT_2803562</name>
</gene>
<feature type="compositionally biased region" description="Low complexity" evidence="1">
    <location>
        <begin position="695"/>
        <end position="705"/>
    </location>
</feature>
<proteinExistence type="predicted"/>
<organism evidence="2 3">
    <name type="scientific">Favolaschia claudopus</name>
    <dbReference type="NCBI Taxonomy" id="2862362"/>
    <lineage>
        <taxon>Eukaryota</taxon>
        <taxon>Fungi</taxon>
        <taxon>Dikarya</taxon>
        <taxon>Basidiomycota</taxon>
        <taxon>Agaricomycotina</taxon>
        <taxon>Agaricomycetes</taxon>
        <taxon>Agaricomycetidae</taxon>
        <taxon>Agaricales</taxon>
        <taxon>Marasmiineae</taxon>
        <taxon>Mycenaceae</taxon>
        <taxon>Favolaschia</taxon>
    </lineage>
</organism>
<evidence type="ECO:0000313" key="3">
    <source>
        <dbReference type="Proteomes" id="UP001362999"/>
    </source>
</evidence>
<sequence length="713" mass="80854">MNTSAGDSDSEWEASTLEEHESFLGGSGRTINTLLGLTFPITLLAVFGGSGGRGGHSNLVGGTGGTGEGPRFRLRDPKLMFLEDVAIHSSREPIPLVPDFENFRKIRLGDLIVEENLGVVQEMSRHGRGTITSRRVHAAKLFGFTTPFTVTIYEGKDAKEEWEEYIAIHSRLRHPNVLQLFGLSTAHDLYAAVFHQEHISFEQARESYTLTAIHKFYFHKFFKQQFWARGEGADSNADHIELHERQCTPWLHRTGIVCFEVAHSEVWDVPHHSIWGTREVSPVPEAWLQHSYDAALQSAERLLPPQELSKMFPFIDFKEYYDFLHSLRESTLSRFRDRPLESTGSARLFSWVLFDGENIGREVAFLVDPEDTVGLSVWCNPPSGDFELYEYHHSVLQNHSEWSRLRESTLSRFRDRPLESTGSARLFSWVLFDGENIGREVAFLVDPEDTVGLSVWCNPPSGDFELYEYHHSVLQNHSEWSRKALSSFPSNLVDHHIGLYSVNDQTWGAPAILLSQAGYVLSQLGLDFDVCSVVRRISVYATIHPSNPSIDEAELFLPPLSAFLTPNGTHVQYPTQQPYWFDPMRQEPLSGEEAEDLGLPAIELRIVVQTVYLDKSTLEHLREFHRGKGFDPDSQDIAKHLGHPLYYFGKEGDPLPEPMRFGSDSKMELNSGDDFRGTSPAHPRIVDRRSQKSPTTILTRTTARTGFPQMSTR</sequence>
<evidence type="ECO:0008006" key="4">
    <source>
        <dbReference type="Google" id="ProtNLM"/>
    </source>
</evidence>
<comment type="caution">
    <text evidence="2">The sequence shown here is derived from an EMBL/GenBank/DDBJ whole genome shotgun (WGS) entry which is preliminary data.</text>
</comment>
<reference evidence="2 3" key="1">
    <citation type="journal article" date="2024" name="J Genomics">
        <title>Draft genome sequencing and assembly of Favolaschia claudopus CIRM-BRFM 2984 isolated from oak limbs.</title>
        <authorList>
            <person name="Navarro D."/>
            <person name="Drula E."/>
            <person name="Chaduli D."/>
            <person name="Cazenave R."/>
            <person name="Ahrendt S."/>
            <person name="Wang J."/>
            <person name="Lipzen A."/>
            <person name="Daum C."/>
            <person name="Barry K."/>
            <person name="Grigoriev I.V."/>
            <person name="Favel A."/>
            <person name="Rosso M.N."/>
            <person name="Martin F."/>
        </authorList>
    </citation>
    <scope>NUCLEOTIDE SEQUENCE [LARGE SCALE GENOMIC DNA]</scope>
    <source>
        <strain evidence="2 3">CIRM-BRFM 2984</strain>
    </source>
</reference>
<dbReference type="EMBL" id="JAWWNJ010000115">
    <property type="protein sequence ID" value="KAK6991873.1"/>
    <property type="molecule type" value="Genomic_DNA"/>
</dbReference>
<protein>
    <recommendedName>
        <fullName evidence="4">Protein kinase domain-containing protein</fullName>
    </recommendedName>
</protein>
<evidence type="ECO:0000256" key="1">
    <source>
        <dbReference type="SAM" id="MobiDB-lite"/>
    </source>
</evidence>
<dbReference type="AlphaFoldDB" id="A0AAV9ZSI3"/>
<name>A0AAV9ZSI3_9AGAR</name>
<evidence type="ECO:0000313" key="2">
    <source>
        <dbReference type="EMBL" id="KAK6991873.1"/>
    </source>
</evidence>
<feature type="region of interest" description="Disordered" evidence="1">
    <location>
        <begin position="670"/>
        <end position="713"/>
    </location>
</feature>
<dbReference type="Proteomes" id="UP001362999">
    <property type="component" value="Unassembled WGS sequence"/>
</dbReference>
<keyword evidence="3" id="KW-1185">Reference proteome</keyword>
<accession>A0AAV9ZSI3</accession>